<dbReference type="AlphaFoldDB" id="A0AAD1T8Y7"/>
<feature type="region of interest" description="Disordered" evidence="1">
    <location>
        <begin position="12"/>
        <end position="55"/>
    </location>
</feature>
<keyword evidence="3" id="KW-1185">Reference proteome</keyword>
<evidence type="ECO:0000256" key="1">
    <source>
        <dbReference type="SAM" id="MobiDB-lite"/>
    </source>
</evidence>
<organism evidence="2 3">
    <name type="scientific">Pelobates cultripes</name>
    <name type="common">Western spadefoot toad</name>
    <dbReference type="NCBI Taxonomy" id="61616"/>
    <lineage>
        <taxon>Eukaryota</taxon>
        <taxon>Metazoa</taxon>
        <taxon>Chordata</taxon>
        <taxon>Craniata</taxon>
        <taxon>Vertebrata</taxon>
        <taxon>Euteleostomi</taxon>
        <taxon>Amphibia</taxon>
        <taxon>Batrachia</taxon>
        <taxon>Anura</taxon>
        <taxon>Pelobatoidea</taxon>
        <taxon>Pelobatidae</taxon>
        <taxon>Pelobates</taxon>
    </lineage>
</organism>
<gene>
    <name evidence="2" type="ORF">PECUL_23A054453</name>
</gene>
<protein>
    <submittedName>
        <fullName evidence="2">Uncharacterized protein</fullName>
    </submittedName>
</protein>
<evidence type="ECO:0000313" key="3">
    <source>
        <dbReference type="Proteomes" id="UP001295444"/>
    </source>
</evidence>
<accession>A0AAD1T8Y7</accession>
<evidence type="ECO:0000313" key="2">
    <source>
        <dbReference type="EMBL" id="CAH2321755.1"/>
    </source>
</evidence>
<sequence>FWTKLEARAAALASQQETAEPCGVSRPHPDTEDKQAPILLPKANQGSTPPNQRLPAVHRVGTHHNIPYRKDLVPLSRQVSEMEALASTGAQSWMDDLTLCFPSSPPVKLCLLLRPSDYWNWMKPGRIESSGLPTTRESHEA</sequence>
<dbReference type="Proteomes" id="UP001295444">
    <property type="component" value="Chromosome 11"/>
</dbReference>
<proteinExistence type="predicted"/>
<name>A0AAD1T8Y7_PELCU</name>
<dbReference type="EMBL" id="OW240922">
    <property type="protein sequence ID" value="CAH2321755.1"/>
    <property type="molecule type" value="Genomic_DNA"/>
</dbReference>
<feature type="non-terminal residue" evidence="2">
    <location>
        <position position="1"/>
    </location>
</feature>
<reference evidence="2" key="1">
    <citation type="submission" date="2022-03" db="EMBL/GenBank/DDBJ databases">
        <authorList>
            <person name="Alioto T."/>
            <person name="Alioto T."/>
            <person name="Gomez Garrido J."/>
        </authorList>
    </citation>
    <scope>NUCLEOTIDE SEQUENCE</scope>
</reference>